<feature type="domain" description="NmrA-like" evidence="1">
    <location>
        <begin position="2"/>
        <end position="243"/>
    </location>
</feature>
<protein>
    <submittedName>
        <fullName evidence="2">Uncharacterized protein YbjT (DUF2867 family)</fullName>
    </submittedName>
</protein>
<dbReference type="Pfam" id="PF05368">
    <property type="entry name" value="NmrA"/>
    <property type="match status" value="1"/>
</dbReference>
<dbReference type="Proteomes" id="UP001180453">
    <property type="component" value="Unassembled WGS sequence"/>
</dbReference>
<dbReference type="InterPro" id="IPR051604">
    <property type="entry name" value="Ergot_Alk_Oxidoreductase"/>
</dbReference>
<dbReference type="InterPro" id="IPR008030">
    <property type="entry name" value="NmrA-like"/>
</dbReference>
<evidence type="ECO:0000259" key="1">
    <source>
        <dbReference type="Pfam" id="PF05368"/>
    </source>
</evidence>
<organism evidence="2 3">
    <name type="scientific">Roseateles saccharophilus</name>
    <name type="common">Pseudomonas saccharophila</name>
    <dbReference type="NCBI Taxonomy" id="304"/>
    <lineage>
        <taxon>Bacteria</taxon>
        <taxon>Pseudomonadati</taxon>
        <taxon>Pseudomonadota</taxon>
        <taxon>Betaproteobacteria</taxon>
        <taxon>Burkholderiales</taxon>
        <taxon>Sphaerotilaceae</taxon>
        <taxon>Roseateles</taxon>
    </lineage>
</organism>
<dbReference type="Gene3D" id="3.40.50.720">
    <property type="entry name" value="NAD(P)-binding Rossmann-like Domain"/>
    <property type="match status" value="1"/>
</dbReference>
<proteinExistence type="predicted"/>
<keyword evidence="3" id="KW-1185">Reference proteome</keyword>
<evidence type="ECO:0000313" key="2">
    <source>
        <dbReference type="EMBL" id="MDR7268231.1"/>
    </source>
</evidence>
<dbReference type="InterPro" id="IPR036291">
    <property type="entry name" value="NAD(P)-bd_dom_sf"/>
</dbReference>
<sequence length="298" mass="31636">MQTSIAVMNASGRTGQRIAQALLNAGCRVVALGRSADKLAALQEQGADVCLGDPADTAYLSAAFEGVHTVYGLLPYDLTEPGYLDSQRRLGEAMASAVRQAGVKRVVFLSSLAAEQPGGTGMIRPMHDQEERLRAIPGLDVMCLRAGAFMENLYGALPVIREAGIVADGFLPDLPVPMVATRDIADAAVQALLDPAWHGQQVREVLGPRDISMNEVTRLLAQSLGLPQLAYVQLPRGELERALTEAGLAPDVSALTGELMEAINDGRVRTTFGRSAANTTPTGMQSFVHELAEAYRAG</sequence>
<dbReference type="SUPFAM" id="SSF51735">
    <property type="entry name" value="NAD(P)-binding Rossmann-fold domains"/>
    <property type="match status" value="1"/>
</dbReference>
<name>A0ABU1YH94_ROSSA</name>
<dbReference type="Gene3D" id="3.90.25.10">
    <property type="entry name" value="UDP-galactose 4-epimerase, domain 1"/>
    <property type="match status" value="1"/>
</dbReference>
<evidence type="ECO:0000313" key="3">
    <source>
        <dbReference type="Proteomes" id="UP001180453"/>
    </source>
</evidence>
<dbReference type="PANTHER" id="PTHR43162:SF1">
    <property type="entry name" value="PRESTALK A DIFFERENTIATION PROTEIN A"/>
    <property type="match status" value="1"/>
</dbReference>
<dbReference type="EMBL" id="JAVDXU010000001">
    <property type="protein sequence ID" value="MDR7268231.1"/>
    <property type="molecule type" value="Genomic_DNA"/>
</dbReference>
<comment type="caution">
    <text evidence="2">The sequence shown here is derived from an EMBL/GenBank/DDBJ whole genome shotgun (WGS) entry which is preliminary data.</text>
</comment>
<dbReference type="RefSeq" id="WP_310261358.1">
    <property type="nucleotide sequence ID" value="NZ_JAVDXU010000001.1"/>
</dbReference>
<accession>A0ABU1YH94</accession>
<gene>
    <name evidence="2" type="ORF">J2X20_000860</name>
</gene>
<reference evidence="2 3" key="1">
    <citation type="submission" date="2023-07" db="EMBL/GenBank/DDBJ databases">
        <title>Sorghum-associated microbial communities from plants grown in Nebraska, USA.</title>
        <authorList>
            <person name="Schachtman D."/>
        </authorList>
    </citation>
    <scope>NUCLEOTIDE SEQUENCE [LARGE SCALE GENOMIC DNA]</scope>
    <source>
        <strain evidence="2 3">BE314</strain>
    </source>
</reference>
<dbReference type="PANTHER" id="PTHR43162">
    <property type="match status" value="1"/>
</dbReference>